<evidence type="ECO:0000313" key="7">
    <source>
        <dbReference type="EMBL" id="RCN58335.1"/>
    </source>
</evidence>
<dbReference type="HAMAP" id="MF_00199">
    <property type="entry name" value="ApaH"/>
    <property type="match status" value="1"/>
</dbReference>
<dbReference type="RefSeq" id="WP_114282119.1">
    <property type="nucleotide sequence ID" value="NZ_PSYR01000001.1"/>
</dbReference>
<sequence>MATYAIGDLQGCLRSLQTLLAHIRYVDGVDRLWLTGDLVNRGPESLETLRFLRTLTDPVIVLGNHDLHLLGVACGARRIGADDTLEAILSAPDRVELLDWLRKQPLLYHDEHHDVAMVHAGVPAQWDIREARTLAAELEAVLRGPDLCRALGGVYGPLPDLWSPELSGDARLRFIANALTRIRYCDLRGRLDMRDKGPLGTQTPGLVPWFDVPGRRSRGTRILFGHWSSLGRRTFGNVICLDSGCLWGGTLTALRLEDSVFFSVPCESRGA</sequence>
<evidence type="ECO:0000256" key="5">
    <source>
        <dbReference type="HAMAP-Rule" id="MF_00199"/>
    </source>
</evidence>
<gene>
    <name evidence="5" type="primary">apaH</name>
    <name evidence="7" type="ORF">C4900_00610</name>
</gene>
<evidence type="ECO:0000313" key="8">
    <source>
        <dbReference type="Proteomes" id="UP000253250"/>
    </source>
</evidence>
<keyword evidence="3 5" id="KW-0378">Hydrolase</keyword>
<dbReference type="NCBIfam" id="NF001204">
    <property type="entry name" value="PRK00166.1"/>
    <property type="match status" value="1"/>
</dbReference>
<comment type="similarity">
    <text evidence="2 5">Belongs to the Ap4A hydrolase family.</text>
</comment>
<evidence type="ECO:0000259" key="6">
    <source>
        <dbReference type="Pfam" id="PF00149"/>
    </source>
</evidence>
<dbReference type="InterPro" id="IPR004843">
    <property type="entry name" value="Calcineurin-like_PHP"/>
</dbReference>
<dbReference type="SUPFAM" id="SSF56300">
    <property type="entry name" value="Metallo-dependent phosphatases"/>
    <property type="match status" value="1"/>
</dbReference>
<dbReference type="CDD" id="cd07422">
    <property type="entry name" value="MPP_ApaH"/>
    <property type="match status" value="1"/>
</dbReference>
<feature type="domain" description="Calcineurin-like phosphoesterase" evidence="6">
    <location>
        <begin position="4"/>
        <end position="123"/>
    </location>
</feature>
<dbReference type="PANTHER" id="PTHR40942:SF4">
    <property type="entry name" value="CYTOCHROME C5"/>
    <property type="match status" value="1"/>
</dbReference>
<name>A0A368HJY8_9GAMM</name>
<proteinExistence type="inferred from homology"/>
<protein>
    <recommendedName>
        <fullName evidence="5">Bis(5'-nucleosyl)-tetraphosphatase, symmetrical</fullName>
        <ecNumber evidence="5">3.6.1.41</ecNumber>
    </recommendedName>
    <alternativeName>
        <fullName evidence="5">Ap4A hydrolase</fullName>
    </alternativeName>
    <alternativeName>
        <fullName evidence="5">Diadenosine 5',5'''-P1,P4-tetraphosphate pyrophosphohydrolase</fullName>
    </alternativeName>
    <alternativeName>
        <fullName evidence="5">Diadenosine tetraphosphatase</fullName>
    </alternativeName>
</protein>
<evidence type="ECO:0000256" key="1">
    <source>
        <dbReference type="ARBA" id="ARBA00003413"/>
    </source>
</evidence>
<dbReference type="NCBIfam" id="TIGR00668">
    <property type="entry name" value="apaH"/>
    <property type="match status" value="1"/>
</dbReference>
<dbReference type="EMBL" id="PSYR01000001">
    <property type="protein sequence ID" value="RCN58335.1"/>
    <property type="molecule type" value="Genomic_DNA"/>
</dbReference>
<dbReference type="GO" id="GO:0008803">
    <property type="term" value="F:bis(5'-nucleosyl)-tetraphosphatase (symmetrical) activity"/>
    <property type="evidence" value="ECO:0007669"/>
    <property type="project" value="UniProtKB-UniRule"/>
</dbReference>
<dbReference type="OrthoDB" id="9807890at2"/>
<dbReference type="PANTHER" id="PTHR40942">
    <property type="match status" value="1"/>
</dbReference>
<dbReference type="EC" id="3.6.1.41" evidence="5"/>
<comment type="catalytic activity">
    <reaction evidence="4 5">
        <text>P(1),P(4)-bis(5'-adenosyl) tetraphosphate + H2O = 2 ADP + 2 H(+)</text>
        <dbReference type="Rhea" id="RHEA:24252"/>
        <dbReference type="ChEBI" id="CHEBI:15377"/>
        <dbReference type="ChEBI" id="CHEBI:15378"/>
        <dbReference type="ChEBI" id="CHEBI:58141"/>
        <dbReference type="ChEBI" id="CHEBI:456216"/>
        <dbReference type="EC" id="3.6.1.41"/>
    </reaction>
</comment>
<dbReference type="InterPro" id="IPR029052">
    <property type="entry name" value="Metallo-depent_PP-like"/>
</dbReference>
<dbReference type="Proteomes" id="UP000253250">
    <property type="component" value="Unassembled WGS sequence"/>
</dbReference>
<comment type="caution">
    <text evidence="7">The sequence shown here is derived from an EMBL/GenBank/DDBJ whole genome shotgun (WGS) entry which is preliminary data.</text>
</comment>
<evidence type="ECO:0000256" key="4">
    <source>
        <dbReference type="ARBA" id="ARBA00049417"/>
    </source>
</evidence>
<dbReference type="AlphaFoldDB" id="A0A368HJY8"/>
<dbReference type="Pfam" id="PF00149">
    <property type="entry name" value="Metallophos"/>
    <property type="match status" value="1"/>
</dbReference>
<dbReference type="PIRSF" id="PIRSF000903">
    <property type="entry name" value="B5n-ttraPtase_sm"/>
    <property type="match status" value="1"/>
</dbReference>
<reference evidence="7 8" key="1">
    <citation type="submission" date="2018-02" db="EMBL/GenBank/DDBJ databases">
        <title>Insights into the biology of acidophilic members of the Acidiferrobacteraceae family derived from comparative genomic analyses.</title>
        <authorList>
            <person name="Issotta F."/>
            <person name="Thyssen C."/>
            <person name="Mena C."/>
            <person name="Moya A."/>
            <person name="Bellenberg S."/>
            <person name="Sproer C."/>
            <person name="Covarrubias P.C."/>
            <person name="Sand W."/>
            <person name="Quatrini R."/>
            <person name="Vera M."/>
        </authorList>
    </citation>
    <scope>NUCLEOTIDE SEQUENCE [LARGE SCALE GENOMIC DNA]</scope>
    <source>
        <strain evidence="8">m-1</strain>
    </source>
</reference>
<organism evidence="7 8">
    <name type="scientific">Acidiferrobacter thiooxydans</name>
    <dbReference type="NCBI Taxonomy" id="163359"/>
    <lineage>
        <taxon>Bacteria</taxon>
        <taxon>Pseudomonadati</taxon>
        <taxon>Pseudomonadota</taxon>
        <taxon>Gammaproteobacteria</taxon>
        <taxon>Acidiferrobacterales</taxon>
        <taxon>Acidiferrobacteraceae</taxon>
        <taxon>Acidiferrobacter</taxon>
    </lineage>
</organism>
<dbReference type="Gene3D" id="3.60.21.10">
    <property type="match status" value="1"/>
</dbReference>
<evidence type="ECO:0000256" key="2">
    <source>
        <dbReference type="ARBA" id="ARBA00005419"/>
    </source>
</evidence>
<comment type="function">
    <text evidence="1 5">Hydrolyzes diadenosine 5',5'''-P1,P4-tetraphosphate to yield ADP.</text>
</comment>
<dbReference type="InterPro" id="IPR004617">
    <property type="entry name" value="ApaH"/>
</dbReference>
<accession>A0A368HJY8</accession>
<evidence type="ECO:0000256" key="3">
    <source>
        <dbReference type="ARBA" id="ARBA00022801"/>
    </source>
</evidence>
<keyword evidence="8" id="KW-1185">Reference proteome</keyword>